<keyword evidence="2" id="KW-0812">Transmembrane</keyword>
<organism evidence="3 4">
    <name type="scientific">Motilibacter rhizosphaerae</name>
    <dbReference type="NCBI Taxonomy" id="598652"/>
    <lineage>
        <taxon>Bacteria</taxon>
        <taxon>Bacillati</taxon>
        <taxon>Actinomycetota</taxon>
        <taxon>Actinomycetes</taxon>
        <taxon>Motilibacterales</taxon>
        <taxon>Motilibacteraceae</taxon>
        <taxon>Motilibacter</taxon>
    </lineage>
</organism>
<dbReference type="Proteomes" id="UP000293638">
    <property type="component" value="Unassembled WGS sequence"/>
</dbReference>
<gene>
    <name evidence="3" type="ORF">EV189_3361</name>
</gene>
<comment type="caution">
    <text evidence="3">The sequence shown here is derived from an EMBL/GenBank/DDBJ whole genome shotgun (WGS) entry which is preliminary data.</text>
</comment>
<feature type="transmembrane region" description="Helical" evidence="2">
    <location>
        <begin position="148"/>
        <end position="167"/>
    </location>
</feature>
<dbReference type="InterPro" id="IPR016566">
    <property type="entry name" value="UCP010219"/>
</dbReference>
<dbReference type="Pfam" id="PF11361">
    <property type="entry name" value="DUF3159"/>
    <property type="match status" value="1"/>
</dbReference>
<sequence length="247" mass="25712">MTGPDPQRLDLAAAIGGPRGLVESALPGTLFVLVYTLGGHHLTPSLVVAVGSALLLAAVRLAARGTVQYALSGLLGVLVSAGVAWWTGSARDFYAPGLVRNGAFAVVYAGSALARWPVLGFFGGTLLGEGTTEWRQRPDRVRAYSLATWLWAGMFALRLGVQLPFYLADRVDALGTANVLLGVPLYALVLLATLRIVRPAGGYRAAREAAAQRSAGPEDGAEGTTGETPQDEPHALAGEGQADAERP</sequence>
<feature type="transmembrane region" description="Helical" evidence="2">
    <location>
        <begin position="179"/>
        <end position="197"/>
    </location>
</feature>
<accession>A0A4V2F3F8</accession>
<dbReference type="EMBL" id="SGXD01000004">
    <property type="protein sequence ID" value="RZS82963.1"/>
    <property type="molecule type" value="Genomic_DNA"/>
</dbReference>
<feature type="transmembrane region" description="Helical" evidence="2">
    <location>
        <begin position="69"/>
        <end position="86"/>
    </location>
</feature>
<evidence type="ECO:0000256" key="2">
    <source>
        <dbReference type="SAM" id="Phobius"/>
    </source>
</evidence>
<feature type="transmembrane region" description="Helical" evidence="2">
    <location>
        <begin position="42"/>
        <end position="62"/>
    </location>
</feature>
<keyword evidence="4" id="KW-1185">Reference proteome</keyword>
<evidence type="ECO:0000313" key="3">
    <source>
        <dbReference type="EMBL" id="RZS82963.1"/>
    </source>
</evidence>
<protein>
    <submittedName>
        <fullName evidence="3">Uncharacterized protein DUF3159</fullName>
    </submittedName>
</protein>
<keyword evidence="2" id="KW-1133">Transmembrane helix</keyword>
<dbReference type="RefSeq" id="WP_165400353.1">
    <property type="nucleotide sequence ID" value="NZ_SGXD01000004.1"/>
</dbReference>
<evidence type="ECO:0000313" key="4">
    <source>
        <dbReference type="Proteomes" id="UP000293638"/>
    </source>
</evidence>
<name>A0A4V2F3F8_9ACTN</name>
<keyword evidence="2" id="KW-0472">Membrane</keyword>
<dbReference type="AlphaFoldDB" id="A0A4V2F3F8"/>
<feature type="region of interest" description="Disordered" evidence="1">
    <location>
        <begin position="207"/>
        <end position="247"/>
    </location>
</feature>
<dbReference type="PIRSF" id="PIRSF010219">
    <property type="entry name" value="UCP010219"/>
    <property type="match status" value="1"/>
</dbReference>
<feature type="transmembrane region" description="Helical" evidence="2">
    <location>
        <begin position="106"/>
        <end position="127"/>
    </location>
</feature>
<evidence type="ECO:0000256" key="1">
    <source>
        <dbReference type="SAM" id="MobiDB-lite"/>
    </source>
</evidence>
<reference evidence="3 4" key="1">
    <citation type="submission" date="2019-02" db="EMBL/GenBank/DDBJ databases">
        <title>Genomic Encyclopedia of Type Strains, Phase IV (KMG-IV): sequencing the most valuable type-strain genomes for metagenomic binning, comparative biology and taxonomic classification.</title>
        <authorList>
            <person name="Goeker M."/>
        </authorList>
    </citation>
    <scope>NUCLEOTIDE SEQUENCE [LARGE SCALE GENOMIC DNA]</scope>
    <source>
        <strain evidence="3 4">DSM 45622</strain>
    </source>
</reference>
<proteinExistence type="predicted"/>